<comment type="subcellular location">
    <subcellularLocation>
        <location evidence="2 17">Cell membrane</location>
        <topology evidence="2 17">Multi-pass membrane protein</topology>
    </subcellularLocation>
</comment>
<evidence type="ECO:0000256" key="5">
    <source>
        <dbReference type="ARBA" id="ARBA00022475"/>
    </source>
</evidence>
<feature type="region of interest" description="Disordered" evidence="18">
    <location>
        <begin position="1"/>
        <end position="29"/>
    </location>
</feature>
<name>A0A8S2A612_ARAAE</name>
<comment type="similarity">
    <text evidence="4 17">Belongs to the glycosyltransferase 2 family. Plant cellulose synthase subfamily.</text>
</comment>
<evidence type="ECO:0000256" key="17">
    <source>
        <dbReference type="RuleBase" id="RU361116"/>
    </source>
</evidence>
<feature type="binding site" evidence="16">
    <location>
        <position position="272"/>
    </location>
    <ligand>
        <name>UDP-alpha-D-glucose</name>
        <dbReference type="ChEBI" id="CHEBI:58885"/>
    </ligand>
</feature>
<dbReference type="InterPro" id="IPR005150">
    <property type="entry name" value="Cellulose_synth"/>
</dbReference>
<evidence type="ECO:0000313" key="20">
    <source>
        <dbReference type="EMBL" id="CAE6008946.1"/>
    </source>
</evidence>
<dbReference type="GO" id="GO:0030244">
    <property type="term" value="P:cellulose biosynthetic process"/>
    <property type="evidence" value="ECO:0007669"/>
    <property type="project" value="UniProtKB-KW"/>
</dbReference>
<evidence type="ECO:0000256" key="8">
    <source>
        <dbReference type="ARBA" id="ARBA00022692"/>
    </source>
</evidence>
<keyword evidence="11" id="KW-1133">Transmembrane helix</keyword>
<evidence type="ECO:0000256" key="13">
    <source>
        <dbReference type="ARBA" id="ARBA00023211"/>
    </source>
</evidence>
<comment type="cofactor">
    <cofactor evidence="1">
        <name>Mn(2+)</name>
        <dbReference type="ChEBI" id="CHEBI:29035"/>
    </cofactor>
</comment>
<evidence type="ECO:0000256" key="2">
    <source>
        <dbReference type="ARBA" id="ARBA00004651"/>
    </source>
</evidence>
<dbReference type="EC" id="2.4.1.12" evidence="17"/>
<keyword evidence="7 17" id="KW-0808">Transferase</keyword>
<keyword evidence="6 17" id="KW-0328">Glycosyltransferase</keyword>
<dbReference type="Gene3D" id="3.30.40.10">
    <property type="entry name" value="Zinc/RING finger domain, C3HC4 (zinc finger)"/>
    <property type="match status" value="1"/>
</dbReference>
<keyword evidence="12" id="KW-0472">Membrane</keyword>
<feature type="domain" description="Cellulose synthase RING-type zinc finger" evidence="19">
    <location>
        <begin position="29"/>
        <end position="106"/>
    </location>
</feature>
<evidence type="ECO:0000256" key="16">
    <source>
        <dbReference type="PIRSR" id="PIRSR605150-2"/>
    </source>
</evidence>
<dbReference type="SUPFAM" id="SSF57850">
    <property type="entry name" value="RING/U-box"/>
    <property type="match status" value="1"/>
</dbReference>
<evidence type="ECO:0000259" key="19">
    <source>
        <dbReference type="Pfam" id="PF14569"/>
    </source>
</evidence>
<dbReference type="PANTHER" id="PTHR13301">
    <property type="entry name" value="X-BOX TRANSCRIPTION FACTOR-RELATED"/>
    <property type="match status" value="1"/>
</dbReference>
<evidence type="ECO:0000256" key="15">
    <source>
        <dbReference type="ARBA" id="ARBA00048682"/>
    </source>
</evidence>
<protein>
    <recommendedName>
        <fullName evidence="17">Cellulose synthase</fullName>
        <ecNumber evidence="17">2.4.1.12</ecNumber>
    </recommendedName>
</protein>
<keyword evidence="21" id="KW-1185">Reference proteome</keyword>
<evidence type="ECO:0000256" key="1">
    <source>
        <dbReference type="ARBA" id="ARBA00001936"/>
    </source>
</evidence>
<gene>
    <name evidence="20" type="ORF">AARE701A_LOCUS9581</name>
</gene>
<keyword evidence="9 17" id="KW-0479">Metal-binding</keyword>
<sequence length="556" mass="62637">MQQNPGMVAGSYRRNEFVRNRDDSDDGLKPLKDLNGQICQICGDNVGLTETGNVFVACNECGFPLCRSCYEYERKDGSQCCPQCKTKFRRHNGTPGVEGDEKENDVNDIENEFDYTQGNNKARLPHRAEEFSSSSRLESQPISLLTHGHPVSGEIPTPDRKATLSPCIDPQLPVPVRIVDPSKDLNSYGLGNVDWKERIEGKGGEFEGTGSNGDELQMVDDARLPMSRVFPKWYPINRETFLDRLALRYDRDGEPSQLAPVDVFVSTVDPMKEPPLVTANTVLSILASGLPKFAKKWVPFCKKFNIEPRAPEFYFSQKIDYLKDKIQPSFVKERRAMKREYEEFKVRINILVAKAQKIPEDGWTMEDGTPWPGNNPRDHPGMIQVFLGHSGGLDTDGNELPRLIYVSREKRPGFQHHKKAGAMNALALYGYDPVLTEEDLEPNIIIKSCFGSSKKGKSRKIPNYEHNRSIKRSDSNVPLFSMEDIDEGVEGYDDEMSLLVSQKRLEKRFGQSPVFIAATFMEQGGLPPSTNPTTLLKEAIHVISCGYEAKTEWGKE</sequence>
<dbReference type="GO" id="GO:0071555">
    <property type="term" value="P:cell wall organization"/>
    <property type="evidence" value="ECO:0007669"/>
    <property type="project" value="UniProtKB-KW"/>
</dbReference>
<comment type="catalytic activity">
    <reaction evidence="15 17">
        <text>[(1-&gt;4)-beta-D-glucosyl](n) + UDP-alpha-D-glucose = [(1-&gt;4)-beta-D-glucosyl](n+1) + UDP + H(+)</text>
        <dbReference type="Rhea" id="RHEA:19929"/>
        <dbReference type="Rhea" id="RHEA-COMP:10033"/>
        <dbReference type="Rhea" id="RHEA-COMP:10034"/>
        <dbReference type="ChEBI" id="CHEBI:15378"/>
        <dbReference type="ChEBI" id="CHEBI:18246"/>
        <dbReference type="ChEBI" id="CHEBI:58223"/>
        <dbReference type="ChEBI" id="CHEBI:58885"/>
        <dbReference type="EC" id="2.4.1.12"/>
    </reaction>
</comment>
<proteinExistence type="inferred from homology"/>
<feature type="binding site" evidence="16">
    <location>
        <position position="266"/>
    </location>
    <ligand>
        <name>UDP-alpha-D-glucose</name>
        <dbReference type="ChEBI" id="CHEBI:58885"/>
    </ligand>
</feature>
<dbReference type="Pfam" id="PF14569">
    <property type="entry name" value="zf-UDP"/>
    <property type="match status" value="1"/>
</dbReference>
<dbReference type="GO" id="GO:0005886">
    <property type="term" value="C:plasma membrane"/>
    <property type="evidence" value="ECO:0007669"/>
    <property type="project" value="UniProtKB-SubCell"/>
</dbReference>
<keyword evidence="17" id="KW-0863">Zinc-finger</keyword>
<dbReference type="CDD" id="cd16617">
    <property type="entry name" value="mRING-HC-C4C4_CesA"/>
    <property type="match status" value="1"/>
</dbReference>
<accession>A0A8S2A612</accession>
<comment type="cofactor">
    <cofactor evidence="17">
        <name>Zn(2+)</name>
        <dbReference type="ChEBI" id="CHEBI:29105"/>
    </cofactor>
    <text evidence="17">Binds 2 Zn(2+) ions per subunit.</text>
</comment>
<dbReference type="InterPro" id="IPR027934">
    <property type="entry name" value="CES_Znf_RING"/>
</dbReference>
<organism evidence="20 21">
    <name type="scientific">Arabidopsis arenosa</name>
    <name type="common">Sand rock-cress</name>
    <name type="synonym">Cardaminopsis arenosa</name>
    <dbReference type="NCBI Taxonomy" id="38785"/>
    <lineage>
        <taxon>Eukaryota</taxon>
        <taxon>Viridiplantae</taxon>
        <taxon>Streptophyta</taxon>
        <taxon>Embryophyta</taxon>
        <taxon>Tracheophyta</taxon>
        <taxon>Spermatophyta</taxon>
        <taxon>Magnoliopsida</taxon>
        <taxon>eudicotyledons</taxon>
        <taxon>Gunneridae</taxon>
        <taxon>Pentapetalae</taxon>
        <taxon>rosids</taxon>
        <taxon>malvids</taxon>
        <taxon>Brassicales</taxon>
        <taxon>Brassicaceae</taxon>
        <taxon>Camelineae</taxon>
        <taxon>Arabidopsis</taxon>
    </lineage>
</organism>
<evidence type="ECO:0000256" key="3">
    <source>
        <dbReference type="ARBA" id="ARBA00004768"/>
    </source>
</evidence>
<evidence type="ECO:0000313" key="21">
    <source>
        <dbReference type="Proteomes" id="UP000682877"/>
    </source>
</evidence>
<dbReference type="AlphaFoldDB" id="A0A8S2A612"/>
<feature type="binding site" evidence="16">
    <location>
        <position position="418"/>
    </location>
    <ligand>
        <name>UDP-alpha-D-glucose</name>
        <dbReference type="ChEBI" id="CHEBI:58885"/>
    </ligand>
</feature>
<reference evidence="20" key="1">
    <citation type="submission" date="2021-01" db="EMBL/GenBank/DDBJ databases">
        <authorList>
            <person name="Bezrukov I."/>
        </authorList>
    </citation>
    <scope>NUCLEOTIDE SEQUENCE</scope>
</reference>
<dbReference type="GO" id="GO:0016760">
    <property type="term" value="F:cellulose synthase (UDP-forming) activity"/>
    <property type="evidence" value="ECO:0007669"/>
    <property type="project" value="UniProtKB-EC"/>
</dbReference>
<keyword evidence="17" id="KW-0862">Zinc</keyword>
<dbReference type="EMBL" id="LR999454">
    <property type="protein sequence ID" value="CAE6008946.1"/>
    <property type="molecule type" value="Genomic_DNA"/>
</dbReference>
<keyword evidence="13" id="KW-0464">Manganese</keyword>
<evidence type="ECO:0000256" key="6">
    <source>
        <dbReference type="ARBA" id="ARBA00022676"/>
    </source>
</evidence>
<evidence type="ECO:0000256" key="4">
    <source>
        <dbReference type="ARBA" id="ARBA00007548"/>
    </source>
</evidence>
<keyword evidence="10 17" id="KW-0135">Cellulose biosynthesis</keyword>
<feature type="compositionally biased region" description="Basic and acidic residues" evidence="18">
    <location>
        <begin position="13"/>
        <end position="29"/>
    </location>
</feature>
<evidence type="ECO:0000256" key="11">
    <source>
        <dbReference type="ARBA" id="ARBA00022989"/>
    </source>
</evidence>
<evidence type="ECO:0000256" key="9">
    <source>
        <dbReference type="ARBA" id="ARBA00022723"/>
    </source>
</evidence>
<comment type="pathway">
    <text evidence="3 17">Glycan metabolism; plant cellulose biosynthesis.</text>
</comment>
<dbReference type="GO" id="GO:0008270">
    <property type="term" value="F:zinc ion binding"/>
    <property type="evidence" value="ECO:0007669"/>
    <property type="project" value="UniProtKB-KW"/>
</dbReference>
<evidence type="ECO:0000256" key="7">
    <source>
        <dbReference type="ARBA" id="ARBA00022679"/>
    </source>
</evidence>
<feature type="binding site" evidence="16">
    <location>
        <position position="273"/>
    </location>
    <ligand>
        <name>UDP-alpha-D-glucose</name>
        <dbReference type="ChEBI" id="CHEBI:58885"/>
    </ligand>
</feature>
<evidence type="ECO:0000256" key="18">
    <source>
        <dbReference type="SAM" id="MobiDB-lite"/>
    </source>
</evidence>
<evidence type="ECO:0000256" key="12">
    <source>
        <dbReference type="ARBA" id="ARBA00023136"/>
    </source>
</evidence>
<evidence type="ECO:0000256" key="10">
    <source>
        <dbReference type="ARBA" id="ARBA00022916"/>
    </source>
</evidence>
<dbReference type="InterPro" id="IPR013083">
    <property type="entry name" value="Znf_RING/FYVE/PHD"/>
</dbReference>
<keyword evidence="5 17" id="KW-1003">Cell membrane</keyword>
<dbReference type="Pfam" id="PF03552">
    <property type="entry name" value="Cellulose_synt"/>
    <property type="match status" value="3"/>
</dbReference>
<keyword evidence="14 17" id="KW-0961">Cell wall biogenesis/degradation</keyword>
<dbReference type="Proteomes" id="UP000682877">
    <property type="component" value="Chromosome 4"/>
</dbReference>
<evidence type="ECO:0000256" key="14">
    <source>
        <dbReference type="ARBA" id="ARBA00023316"/>
    </source>
</evidence>
<keyword evidence="8" id="KW-0812">Transmembrane</keyword>